<evidence type="ECO:0000256" key="1">
    <source>
        <dbReference type="SAM" id="MobiDB-lite"/>
    </source>
</evidence>
<name>A0A7S2LEV0_9STRA</name>
<organism evidence="2">
    <name type="scientific">Leptocylindrus danicus</name>
    <dbReference type="NCBI Taxonomy" id="163516"/>
    <lineage>
        <taxon>Eukaryota</taxon>
        <taxon>Sar</taxon>
        <taxon>Stramenopiles</taxon>
        <taxon>Ochrophyta</taxon>
        <taxon>Bacillariophyta</taxon>
        <taxon>Coscinodiscophyceae</taxon>
        <taxon>Chaetocerotophycidae</taxon>
        <taxon>Leptocylindrales</taxon>
        <taxon>Leptocylindraceae</taxon>
        <taxon>Leptocylindrus</taxon>
    </lineage>
</organism>
<proteinExistence type="predicted"/>
<gene>
    <name evidence="2" type="ORF">LDAN0321_LOCUS17757</name>
</gene>
<accession>A0A7S2LEV0</accession>
<protein>
    <submittedName>
        <fullName evidence="2">Uncharacterized protein</fullName>
    </submittedName>
</protein>
<sequence>MGLDALCHSEPDILPNTPLHFQWMRPHPDLFLSDEEDCTRPQLDFKPGDVEIDLADLIFQTAPPLMINWVPKLDASVEYMHHNDRSTNALIQEGANNGGDDEGEVNAKNAASTAEPQNEGGLWTCKSLVEEATRMLNLLRSEQKNYSGVACNDVHDYTSQIQMSQSSHMRNSTRNKTSPFNTVVDHKLLLLPLSHDLAVAIENAVMINGKEKEGKIGEIRFQRLNLLLMSFIILAQQQSILSHQQQRLLGRHILCILVPSLLAKFATGVDMNEPSVSNIIQQRLRHVAHTIVLKCGGRDAVQQFYSESFNEDYPMIMKGDGDDEVKEKCILLNELWTYIGETCDDTIFI</sequence>
<reference evidence="2" key="1">
    <citation type="submission" date="2021-01" db="EMBL/GenBank/DDBJ databases">
        <authorList>
            <person name="Corre E."/>
            <person name="Pelletier E."/>
            <person name="Niang G."/>
            <person name="Scheremetjew M."/>
            <person name="Finn R."/>
            <person name="Kale V."/>
            <person name="Holt S."/>
            <person name="Cochrane G."/>
            <person name="Meng A."/>
            <person name="Brown T."/>
            <person name="Cohen L."/>
        </authorList>
    </citation>
    <scope>NUCLEOTIDE SEQUENCE</scope>
    <source>
        <strain evidence="2">B650</strain>
    </source>
</reference>
<dbReference type="AlphaFoldDB" id="A0A7S2LEV0"/>
<evidence type="ECO:0000313" key="2">
    <source>
        <dbReference type="EMBL" id="CAD9604334.1"/>
    </source>
</evidence>
<feature type="region of interest" description="Disordered" evidence="1">
    <location>
        <begin position="93"/>
        <end position="119"/>
    </location>
</feature>
<dbReference type="EMBL" id="HBGY01028725">
    <property type="protein sequence ID" value="CAD9604334.1"/>
    <property type="molecule type" value="Transcribed_RNA"/>
</dbReference>